<evidence type="ECO:0000256" key="6">
    <source>
        <dbReference type="SAM" id="MobiDB-lite"/>
    </source>
</evidence>
<dbReference type="GO" id="GO:0046872">
    <property type="term" value="F:metal ion binding"/>
    <property type="evidence" value="ECO:0007669"/>
    <property type="project" value="UniProtKB-KW"/>
</dbReference>
<evidence type="ECO:0000256" key="1">
    <source>
        <dbReference type="ARBA" id="ARBA00005896"/>
    </source>
</evidence>
<keyword evidence="5" id="KW-0408">Iron</keyword>
<gene>
    <name evidence="8" type="ORF">P3T76_009136</name>
</gene>
<accession>A0AAD9GJ62</accession>
<evidence type="ECO:0000256" key="3">
    <source>
        <dbReference type="ARBA" id="ARBA00022964"/>
    </source>
</evidence>
<dbReference type="PANTHER" id="PTHR30468:SF1">
    <property type="entry name" value="ALPHA-KETOGLUTARATE-DEPENDENT SULFONATE DIOXYGENASE"/>
    <property type="match status" value="1"/>
</dbReference>
<feature type="domain" description="TauD/TfdA-like" evidence="7">
    <location>
        <begin position="787"/>
        <end position="1052"/>
    </location>
</feature>
<evidence type="ECO:0000256" key="5">
    <source>
        <dbReference type="ARBA" id="ARBA00023004"/>
    </source>
</evidence>
<reference evidence="8" key="1">
    <citation type="submission" date="2023-08" db="EMBL/GenBank/DDBJ databases">
        <title>Reference Genome Resource for the Citrus Pathogen Phytophthora citrophthora.</title>
        <authorList>
            <person name="Moller H."/>
            <person name="Coetzee B."/>
            <person name="Rose L.J."/>
            <person name="Van Niekerk J.M."/>
        </authorList>
    </citation>
    <scope>NUCLEOTIDE SEQUENCE</scope>
    <source>
        <strain evidence="8">STE-U-9442</strain>
    </source>
</reference>
<feature type="domain" description="TauD/TfdA-like" evidence="7">
    <location>
        <begin position="133"/>
        <end position="394"/>
    </location>
</feature>
<dbReference type="PANTHER" id="PTHR30468">
    <property type="entry name" value="ALPHA-KETOGLUTARATE-DEPENDENT SULFONATE DIOXYGENASE"/>
    <property type="match status" value="1"/>
</dbReference>
<dbReference type="Gene3D" id="3.60.130.10">
    <property type="entry name" value="Clavaminate synthase-like"/>
    <property type="match status" value="3"/>
</dbReference>
<dbReference type="InterPro" id="IPR051323">
    <property type="entry name" value="AtsK-like"/>
</dbReference>
<feature type="compositionally biased region" description="Low complexity" evidence="6">
    <location>
        <begin position="62"/>
        <end position="73"/>
    </location>
</feature>
<organism evidence="8 9">
    <name type="scientific">Phytophthora citrophthora</name>
    <dbReference type="NCBI Taxonomy" id="4793"/>
    <lineage>
        <taxon>Eukaryota</taxon>
        <taxon>Sar</taxon>
        <taxon>Stramenopiles</taxon>
        <taxon>Oomycota</taxon>
        <taxon>Peronosporomycetes</taxon>
        <taxon>Peronosporales</taxon>
        <taxon>Peronosporaceae</taxon>
        <taxon>Phytophthora</taxon>
    </lineage>
</organism>
<dbReference type="EMBL" id="JASMQC010000017">
    <property type="protein sequence ID" value="KAK1939061.1"/>
    <property type="molecule type" value="Genomic_DNA"/>
</dbReference>
<comment type="similarity">
    <text evidence="1">Belongs to the TfdA dioxygenase family.</text>
</comment>
<evidence type="ECO:0000256" key="2">
    <source>
        <dbReference type="ARBA" id="ARBA00022723"/>
    </source>
</evidence>
<dbReference type="InterPro" id="IPR003819">
    <property type="entry name" value="TauD/TfdA-like"/>
</dbReference>
<dbReference type="FunFam" id="3.60.130.10:FF:000003">
    <property type="entry name" value="Alpha-ketoglutarate-dependent taurine dioxygenase"/>
    <property type="match status" value="3"/>
</dbReference>
<feature type="domain" description="TauD/TfdA-like" evidence="7">
    <location>
        <begin position="449"/>
        <end position="715"/>
    </location>
</feature>
<evidence type="ECO:0000313" key="8">
    <source>
        <dbReference type="EMBL" id="KAK1939061.1"/>
    </source>
</evidence>
<dbReference type="Pfam" id="PF02668">
    <property type="entry name" value="TauD"/>
    <property type="match status" value="3"/>
</dbReference>
<keyword evidence="2" id="KW-0479">Metal-binding</keyword>
<dbReference type="GO" id="GO:0016706">
    <property type="term" value="F:2-oxoglutarate-dependent dioxygenase activity"/>
    <property type="evidence" value="ECO:0007669"/>
    <property type="project" value="TreeGrafter"/>
</dbReference>
<dbReference type="GO" id="GO:0005737">
    <property type="term" value="C:cytoplasm"/>
    <property type="evidence" value="ECO:0007669"/>
    <property type="project" value="TreeGrafter"/>
</dbReference>
<feature type="region of interest" description="Disordered" evidence="6">
    <location>
        <begin position="52"/>
        <end position="74"/>
    </location>
</feature>
<name>A0AAD9GJ62_9STRA</name>
<keyword evidence="3 8" id="KW-0223">Dioxygenase</keyword>
<dbReference type="AlphaFoldDB" id="A0AAD9GJ62"/>
<dbReference type="Proteomes" id="UP001259832">
    <property type="component" value="Unassembled WGS sequence"/>
</dbReference>
<sequence length="1066" mass="121003">MRPNQSLALPHVLLVEAVMDRFNLDSGFTMLSEQEAKTFKLLPAHISTCNQAPTMAPKNNDSTRTTSTSADSSVPVPIKNALNLEVEHAPFTHPEIRGEFPTKTYDPIPVLPYVDRALKADPTFKNLLANATVTHLEPKIGTEISGLQLHELTDVQKDELALLIAHRGVVFFRDQKLSIEQQLDLGRYYGPLHVHQTVAHAKGIPQVHVVENTLEGSQKRIESQLYEHVNVWHSDVSYERQPPSYTSFKVLTTPPTGGDTLWASAYEAYDRLTPQFKKFVEGLTAIHSSKHQAESAIANGQTLRRPIVEFEHPVVRTHPVTGRKALYVNAQFTTRINNLSVPESDAVLRFLLQHIAQGQEFQVRYHWTKDAVAIWDNRATIHYATYDYLPGNRHANALNLEVEHAPFTHPEIRGEFPTKTYDPIPVLPYEDRALKADPTFKNLLANATVTHLEPKIGTEISGLQLHELTDVQKDELALLIAHRGVVFFRDQKLSIEQQLDLGRYYGPLHVHQTVAHAKGIPQVHVVENTVEASEKRLQTQLYKHFNQWVWHSDVSYERQPPSYTSFKVLTTPPTGGDTVWASTYEAYERLTPPFKKFVEGLTAIHSSKLQAEATIAQGQTLRRPIVEFEHPVVRTHPVTGRRSLYVNREFTTRIKNLSATESDAVLDFLTNHIAQGHEFQVRYHWTKDAVAIWDNRVTAHYATFDYLPGNRHAVRNQDLQAETVSSSSTPVKNALNQEVQHAKFDHPELLSTFPPTTYDPIPVIPYEDRALKADPTFKNLLANAMVTHLEPKIGTEISGLQLHELTDPQKDELALLIAHRGVVFFRDQKIDAEQLMDLGRYYGPLHIQQNLAHTKQYSEMLVVENSVETSDAVIKRHQYDPVSTWHTDVSYERQPPAYTLFKVLTTPDIGGDTLWASGYEAYDRLTPAFRTFVEGLVAVHSGKSQAEHAIEAGRIVRRPVVEFEHPVVRTHPVTKRKALFVNAGFTKRIKNLSSAESDAVLRFLYKHVSEGHEFQVRYHWTKNAVAIWDNRSTFHYATFDYLPGNRHAVRVTPHGEIPYFDPKVTP</sequence>
<evidence type="ECO:0000256" key="4">
    <source>
        <dbReference type="ARBA" id="ARBA00023002"/>
    </source>
</evidence>
<dbReference type="InterPro" id="IPR042098">
    <property type="entry name" value="TauD-like_sf"/>
</dbReference>
<keyword evidence="4" id="KW-0560">Oxidoreductase</keyword>
<dbReference type="SUPFAM" id="SSF51197">
    <property type="entry name" value="Clavaminate synthase-like"/>
    <property type="match status" value="3"/>
</dbReference>
<evidence type="ECO:0000313" key="9">
    <source>
        <dbReference type="Proteomes" id="UP001259832"/>
    </source>
</evidence>
<comment type="caution">
    <text evidence="8">The sequence shown here is derived from an EMBL/GenBank/DDBJ whole genome shotgun (WGS) entry which is preliminary data.</text>
</comment>
<proteinExistence type="inferred from homology"/>
<keyword evidence="9" id="KW-1185">Reference proteome</keyword>
<evidence type="ECO:0000259" key="7">
    <source>
        <dbReference type="Pfam" id="PF02668"/>
    </source>
</evidence>
<protein>
    <submittedName>
        <fullName evidence="8">Alpha-ketoglutarate-dependent sulfonate dioxygenase</fullName>
    </submittedName>
</protein>